<sequence>MGDDDSNNNGDNNDEDDSSNDDMEHASYDIQIENAYYEAKQLRDDMNRQEALDGFEHVITMQREHGDELKSSSRKWTFKALKQLVKMHLGNSSTVSATCTSTADDNHQEQLQESQLLQSYNRLLDYIMSSSGDNIVTPNEIEKGINSILERVSSLAIASNYNSAAHSSAASADATEKNRQQLLAMYEATLKVFRPKGDDSDAVRAVCVNDRLWFKTNLKLGQLLYEMNETYKLQNVIKDLLRNYGLESGGGSSSSTHLLEIYALQIQLYSRQKDTKKLRELFRRAMRVEGGIPHPRTLALIQELGGKMHMESREFEMATKTFFQAFKSYDEAGDPSRLRCLKYLVMAGMLDRSAINPFDSQEARPYKDNPEITAMTNLVAAFHNNEIEQFESILRRNEGNIMNDEFVKSHIADLLRTIRTQVLQSVIAPYTRMTLKFLAESLNNISVADVESILVTLILDGKLDGRIDQVRGILIQNCGAQASGADASKTDLGWGNSSVEAQNCAAVDKLTAALDQLTRNVTSVGGRGSGKQDILLA</sequence>
<dbReference type="Gene3D" id="1.25.40.570">
    <property type="match status" value="1"/>
</dbReference>
<organism evidence="3">
    <name type="scientific">Leptocylindrus danicus</name>
    <dbReference type="NCBI Taxonomy" id="163516"/>
    <lineage>
        <taxon>Eukaryota</taxon>
        <taxon>Sar</taxon>
        <taxon>Stramenopiles</taxon>
        <taxon>Ochrophyta</taxon>
        <taxon>Bacillariophyta</taxon>
        <taxon>Coscinodiscophyceae</taxon>
        <taxon>Chaetocerotophycidae</taxon>
        <taxon>Leptocylindrales</taxon>
        <taxon>Leptocylindraceae</taxon>
        <taxon>Leptocylindrus</taxon>
    </lineage>
</organism>
<proteinExistence type="predicted"/>
<dbReference type="PROSITE" id="PS50250">
    <property type="entry name" value="PCI"/>
    <property type="match status" value="1"/>
</dbReference>
<dbReference type="InterPro" id="IPR000717">
    <property type="entry name" value="PCI_dom"/>
</dbReference>
<protein>
    <recommendedName>
        <fullName evidence="2">PCI domain-containing protein</fullName>
    </recommendedName>
</protein>
<dbReference type="SMART" id="SM00088">
    <property type="entry name" value="PINT"/>
    <property type="match status" value="1"/>
</dbReference>
<evidence type="ECO:0000256" key="1">
    <source>
        <dbReference type="SAM" id="MobiDB-lite"/>
    </source>
</evidence>
<dbReference type="InterPro" id="IPR050871">
    <property type="entry name" value="26S_Proteasome/COP9_Components"/>
</dbReference>
<feature type="compositionally biased region" description="Acidic residues" evidence="1">
    <location>
        <begin position="1"/>
        <end position="21"/>
    </location>
</feature>
<name>A0A7S2PLH7_9STRA</name>
<dbReference type="SUPFAM" id="SSF46785">
    <property type="entry name" value="Winged helix' DNA-binding domain"/>
    <property type="match status" value="1"/>
</dbReference>
<evidence type="ECO:0000259" key="2">
    <source>
        <dbReference type="PROSITE" id="PS50250"/>
    </source>
</evidence>
<dbReference type="PANTHER" id="PTHR10678">
    <property type="entry name" value="26S PROTEASOME NON-ATPASE REGULATORY SUBUNIT 11/COP9 SIGNALOSOME COMPLEX SUBUNIT 2"/>
    <property type="match status" value="1"/>
</dbReference>
<gene>
    <name evidence="3" type="ORF">LDAN0321_LOCUS18505</name>
</gene>
<dbReference type="EMBL" id="HBGY01029792">
    <property type="protein sequence ID" value="CAD9606592.1"/>
    <property type="molecule type" value="Transcribed_RNA"/>
</dbReference>
<feature type="region of interest" description="Disordered" evidence="1">
    <location>
        <begin position="1"/>
        <end position="24"/>
    </location>
</feature>
<reference evidence="3" key="1">
    <citation type="submission" date="2021-01" db="EMBL/GenBank/DDBJ databases">
        <authorList>
            <person name="Corre E."/>
            <person name="Pelletier E."/>
            <person name="Niang G."/>
            <person name="Scheremetjew M."/>
            <person name="Finn R."/>
            <person name="Kale V."/>
            <person name="Holt S."/>
            <person name="Cochrane G."/>
            <person name="Meng A."/>
            <person name="Brown T."/>
            <person name="Cohen L."/>
        </authorList>
    </citation>
    <scope>NUCLEOTIDE SEQUENCE</scope>
    <source>
        <strain evidence="3">B650</strain>
    </source>
</reference>
<dbReference type="InterPro" id="IPR036390">
    <property type="entry name" value="WH_DNA-bd_sf"/>
</dbReference>
<feature type="domain" description="PCI" evidence="2">
    <location>
        <begin position="311"/>
        <end position="481"/>
    </location>
</feature>
<dbReference type="Pfam" id="PF01399">
    <property type="entry name" value="PCI"/>
    <property type="match status" value="1"/>
</dbReference>
<dbReference type="AlphaFoldDB" id="A0A7S2PLH7"/>
<accession>A0A7S2PLH7</accession>
<dbReference type="SMART" id="SM00753">
    <property type="entry name" value="PAM"/>
    <property type="match status" value="1"/>
</dbReference>
<evidence type="ECO:0000313" key="3">
    <source>
        <dbReference type="EMBL" id="CAD9606592.1"/>
    </source>
</evidence>